<name>L9JET0_TUPCH</name>
<organism evidence="2 3">
    <name type="scientific">Tupaia chinensis</name>
    <name type="common">Chinese tree shrew</name>
    <name type="synonym">Tupaia belangeri chinensis</name>
    <dbReference type="NCBI Taxonomy" id="246437"/>
    <lineage>
        <taxon>Eukaryota</taxon>
        <taxon>Metazoa</taxon>
        <taxon>Chordata</taxon>
        <taxon>Craniata</taxon>
        <taxon>Vertebrata</taxon>
        <taxon>Euteleostomi</taxon>
        <taxon>Mammalia</taxon>
        <taxon>Eutheria</taxon>
        <taxon>Euarchontoglires</taxon>
        <taxon>Scandentia</taxon>
        <taxon>Tupaiidae</taxon>
        <taxon>Tupaia</taxon>
    </lineage>
</organism>
<dbReference type="AlphaFoldDB" id="L9JET0"/>
<proteinExistence type="predicted"/>
<dbReference type="InParanoid" id="L9JET0"/>
<sequence>MAVKASDTPAEAPGCRAQAVRCCFSCEDGGEGGERAEGEWGAWVSRQSEPRGPGPGTSQSHAGPGPGTAVPTVCGRVVSEPHEQILQKTTACTKTTVTVTGLSAPQSGSSRARCSFLPGELAVPVTPTSQVRKPKLGEEDGDLVCEHRATISELLSAVKINGKATGTRFVFALPRNQQPEMTGWSVTDMLCAEGRNRSVCDRLAGKWTALLDP</sequence>
<dbReference type="Proteomes" id="UP000011518">
    <property type="component" value="Unassembled WGS sequence"/>
</dbReference>
<reference evidence="3" key="1">
    <citation type="submission" date="2012-07" db="EMBL/GenBank/DDBJ databases">
        <title>Genome of the Chinese tree shrew, a rising model animal genetically related to primates.</title>
        <authorList>
            <person name="Zhang G."/>
            <person name="Fan Y."/>
            <person name="Yao Y."/>
            <person name="Huang Z."/>
        </authorList>
    </citation>
    <scope>NUCLEOTIDE SEQUENCE [LARGE SCALE GENOMIC DNA]</scope>
</reference>
<keyword evidence="3" id="KW-1185">Reference proteome</keyword>
<evidence type="ECO:0000313" key="3">
    <source>
        <dbReference type="Proteomes" id="UP000011518"/>
    </source>
</evidence>
<reference evidence="3" key="2">
    <citation type="journal article" date="2013" name="Nat. Commun.">
        <title>Genome of the Chinese tree shrew.</title>
        <authorList>
            <person name="Fan Y."/>
            <person name="Huang Z.Y."/>
            <person name="Cao C.C."/>
            <person name="Chen C.S."/>
            <person name="Chen Y.X."/>
            <person name="Fan D.D."/>
            <person name="He J."/>
            <person name="Hou H.L."/>
            <person name="Hu L."/>
            <person name="Hu X.T."/>
            <person name="Jiang X.T."/>
            <person name="Lai R."/>
            <person name="Lang Y.S."/>
            <person name="Liang B."/>
            <person name="Liao S.G."/>
            <person name="Mu D."/>
            <person name="Ma Y.Y."/>
            <person name="Niu Y.Y."/>
            <person name="Sun X.Q."/>
            <person name="Xia J.Q."/>
            <person name="Xiao J."/>
            <person name="Xiong Z.Q."/>
            <person name="Xu L."/>
            <person name="Yang L."/>
            <person name="Zhang Y."/>
            <person name="Zhao W."/>
            <person name="Zhao X.D."/>
            <person name="Zheng Y.T."/>
            <person name="Zhou J.M."/>
            <person name="Zhu Y.B."/>
            <person name="Zhang G.J."/>
            <person name="Wang J."/>
            <person name="Yao Y.G."/>
        </authorList>
    </citation>
    <scope>NUCLEOTIDE SEQUENCE [LARGE SCALE GENOMIC DNA]</scope>
</reference>
<protein>
    <submittedName>
        <fullName evidence="2">Uncharacterized protein</fullName>
    </submittedName>
</protein>
<feature type="region of interest" description="Disordered" evidence="1">
    <location>
        <begin position="45"/>
        <end position="70"/>
    </location>
</feature>
<dbReference type="EMBL" id="KB321021">
    <property type="protein sequence ID" value="ELW48824.1"/>
    <property type="molecule type" value="Genomic_DNA"/>
</dbReference>
<evidence type="ECO:0000256" key="1">
    <source>
        <dbReference type="SAM" id="MobiDB-lite"/>
    </source>
</evidence>
<gene>
    <name evidence="2" type="ORF">TREES_T100014312</name>
</gene>
<evidence type="ECO:0000313" key="2">
    <source>
        <dbReference type="EMBL" id="ELW48824.1"/>
    </source>
</evidence>
<accession>L9JET0</accession>